<keyword evidence="2" id="KW-0614">Plasmid</keyword>
<dbReference type="RefSeq" id="WP_011505063.1">
    <property type="nucleotide sequence ID" value="NC_007960.1"/>
</dbReference>
<reference evidence="3" key="1">
    <citation type="submission" date="2006-03" db="EMBL/GenBank/DDBJ databases">
        <title>Complete sequence of plasmid 2 of Nitrobacter hamburgensis X14.</title>
        <authorList>
            <consortium name="US DOE Joint Genome Institute"/>
            <person name="Copeland A."/>
            <person name="Lucas S."/>
            <person name="Lapidus A."/>
            <person name="Barry K."/>
            <person name="Detter J.C."/>
            <person name="Glavina del Rio T."/>
            <person name="Hammon N."/>
            <person name="Israni S."/>
            <person name="Dalin E."/>
            <person name="Tice H."/>
            <person name="Pitluck S."/>
            <person name="Chain P."/>
            <person name="Malfatti S."/>
            <person name="Shin M."/>
            <person name="Vergez L."/>
            <person name="Schmutz J."/>
            <person name="Larimer F."/>
            <person name="Land M."/>
            <person name="Hauser L."/>
            <person name="Kyrpides N."/>
            <person name="Ivanova N."/>
            <person name="Ward B."/>
            <person name="Arp D."/>
            <person name="Klotz M."/>
            <person name="Stein L."/>
            <person name="O'Mullan G."/>
            <person name="Starkenburg S."/>
            <person name="Sayavedra L."/>
            <person name="Poret-Peterson A.T."/>
            <person name="Gentry M.E."/>
            <person name="Bruce D."/>
            <person name="Richardson P."/>
        </authorList>
    </citation>
    <scope>NUCLEOTIDE SEQUENCE [LARGE SCALE GENOMIC DNA]</scope>
    <source>
        <strain evidence="3">DSM 10229 / NCIMB 13809 / X14</strain>
        <plasmid evidence="3">Plasmid pNITHX2</plasmid>
    </source>
</reference>
<dbReference type="Proteomes" id="UP000001953">
    <property type="component" value="Plasmid 2"/>
</dbReference>
<dbReference type="EMBL" id="CP000321">
    <property type="protein sequence ID" value="ABE65083.1"/>
    <property type="molecule type" value="Genomic_DNA"/>
</dbReference>
<dbReference type="REBASE" id="12214">
    <property type="entry name" value="NhaXMcrBCP"/>
</dbReference>
<dbReference type="InterPro" id="IPR052934">
    <property type="entry name" value="Methyl-DNA_Rec/Restrict_Enz"/>
</dbReference>
<geneLocation type="plasmid" evidence="3">
    <name>pNITHX2</name>
</geneLocation>
<evidence type="ECO:0000313" key="3">
    <source>
        <dbReference type="Proteomes" id="UP000001953"/>
    </source>
</evidence>
<dbReference type="PANTHER" id="PTHR37291:SF1">
    <property type="entry name" value="TYPE IV METHYL-DIRECTED RESTRICTION ENZYME ECOKMCRB SUBUNIT"/>
    <property type="match status" value="1"/>
</dbReference>
<keyword evidence="3" id="KW-1185">Reference proteome</keyword>
<dbReference type="eggNOG" id="COG1401">
    <property type="taxonomic scope" value="Bacteria"/>
</dbReference>
<dbReference type="HOGENOM" id="CLU_377582_0_0_5"/>
<dbReference type="InterPro" id="IPR027417">
    <property type="entry name" value="P-loop_NTPase"/>
</dbReference>
<dbReference type="KEGG" id="nha:Nham_4502"/>
<dbReference type="AlphaFoldDB" id="Q1QFB4"/>
<evidence type="ECO:0000259" key="1">
    <source>
        <dbReference type="SMART" id="SM00382"/>
    </source>
</evidence>
<evidence type="ECO:0000313" key="2">
    <source>
        <dbReference type="EMBL" id="ABE65083.1"/>
    </source>
</evidence>
<name>Q1QFB4_NITHX</name>
<dbReference type="PANTHER" id="PTHR37291">
    <property type="entry name" value="5-METHYLCYTOSINE-SPECIFIC RESTRICTION ENZYME B"/>
    <property type="match status" value="1"/>
</dbReference>
<proteinExistence type="predicted"/>
<dbReference type="SUPFAM" id="SSF52540">
    <property type="entry name" value="P-loop containing nucleoside triphosphate hydrolases"/>
    <property type="match status" value="1"/>
</dbReference>
<dbReference type="GO" id="GO:0005524">
    <property type="term" value="F:ATP binding"/>
    <property type="evidence" value="ECO:0007669"/>
    <property type="project" value="InterPro"/>
</dbReference>
<dbReference type="OrthoDB" id="9781481at2"/>
<dbReference type="GO" id="GO:0016887">
    <property type="term" value="F:ATP hydrolysis activity"/>
    <property type="evidence" value="ECO:0007669"/>
    <property type="project" value="InterPro"/>
</dbReference>
<accession>Q1QFB4</accession>
<dbReference type="Gene3D" id="3.40.50.300">
    <property type="entry name" value="P-loop containing nucleotide triphosphate hydrolases"/>
    <property type="match status" value="1"/>
</dbReference>
<dbReference type="eggNOG" id="COG1484">
    <property type="taxonomic scope" value="Bacteria"/>
</dbReference>
<dbReference type="SMART" id="SM00382">
    <property type="entry name" value="AAA"/>
    <property type="match status" value="1"/>
</dbReference>
<sequence>MVDSFDDKALIEAFNGPFRAYRDEPWAVEWRQKYVAHVELVRNADKEQWLDPAFQRRLWDENPISNIGPGTSVTVEGAYSDVAISLELLQFRDAPIGSDLAERGKRLQDMFDHVLAKVYPAHAKRRPKARLVRLMAAMFPRDMTCLMDAPRVWATQRLIMAPRLVGGFIAQHPAVRQRIRDAIGPASDIAGEVDQSIFAWFLWNRYLNRPDEGAITVEAAQPEASDIPPLSLLPVSAQRRSLACMKGAVGVFVAVVREAENGIARDDLASVILSEAPQLNTNSAANVISQATGGLGLIHLVDGAYRPTQRGLELLSANEPAEVLRAPLVGRVFGMGHLLLQLSRHPEGMGATDAAKWLQSLVPTWTTTMPGSHIIAWARVTGLVRAETVQGINRLYLTDDGQEYVSALPRDFEERWRIDVAAEALDDGAPEIIAEEASSGASYTVEAIIDEGCFLERATLEQAIDLLKTKKNLVLQGPPGTGKTWLAKRLGYALIGEKDPSRLMAVQFQPSLSYEDFVRGYRPNGTTGLQLVDGAFLEAVAVAKAEPARPYVLVIEEINRGNPAQIFGELLTLLEADKRSESEALRLAYPISQTERVHVPPNLYVVGTMNLADRSLALVDLALRRRFAFVNLNPNFGAAWQQYCKARGAPDELLQAIGQAIVALNEVIAADQSLGAQFSVGHSFLTPAENMDAARWKTWIGNVILTEIKPLLLEYWYDARAKAEDHVKTLQACL</sequence>
<gene>
    <name evidence="2" type="ordered locus">Nham_4502</name>
</gene>
<feature type="domain" description="AAA+ ATPase" evidence="1">
    <location>
        <begin position="469"/>
        <end position="637"/>
    </location>
</feature>
<dbReference type="InterPro" id="IPR011704">
    <property type="entry name" value="ATPase_dyneun-rel_AAA"/>
</dbReference>
<dbReference type="InterPro" id="IPR003593">
    <property type="entry name" value="AAA+_ATPase"/>
</dbReference>
<organism evidence="2 3">
    <name type="scientific">Nitrobacter hamburgensis (strain DSM 10229 / NCIMB 13809 / X14)</name>
    <dbReference type="NCBI Taxonomy" id="323097"/>
    <lineage>
        <taxon>Bacteria</taxon>
        <taxon>Pseudomonadati</taxon>
        <taxon>Pseudomonadota</taxon>
        <taxon>Alphaproteobacteria</taxon>
        <taxon>Hyphomicrobiales</taxon>
        <taxon>Nitrobacteraceae</taxon>
        <taxon>Nitrobacter</taxon>
    </lineage>
</organism>
<dbReference type="CDD" id="cd00009">
    <property type="entry name" value="AAA"/>
    <property type="match status" value="1"/>
</dbReference>
<protein>
    <submittedName>
        <fullName evidence="2">ATPase associated with various cellular activities, AAA_5</fullName>
    </submittedName>
</protein>
<dbReference type="Pfam" id="PF07728">
    <property type="entry name" value="AAA_5"/>
    <property type="match status" value="1"/>
</dbReference>